<organism evidence="1 2">
    <name type="scientific">Blautia ammoniilytica</name>
    <dbReference type="NCBI Taxonomy" id="2981782"/>
    <lineage>
        <taxon>Bacteria</taxon>
        <taxon>Bacillati</taxon>
        <taxon>Bacillota</taxon>
        <taxon>Clostridia</taxon>
        <taxon>Lachnospirales</taxon>
        <taxon>Lachnospiraceae</taxon>
        <taxon>Blautia</taxon>
    </lineage>
</organism>
<dbReference type="RefSeq" id="WP_158421523.1">
    <property type="nucleotide sequence ID" value="NZ_JAOQJL010000015.1"/>
</dbReference>
<evidence type="ECO:0000313" key="1">
    <source>
        <dbReference type="EMBL" id="MCU6765561.1"/>
    </source>
</evidence>
<proteinExistence type="predicted"/>
<keyword evidence="2" id="KW-1185">Reference proteome</keyword>
<accession>A0ABT2TTJ5</accession>
<evidence type="ECO:0008006" key="3">
    <source>
        <dbReference type="Google" id="ProtNLM"/>
    </source>
</evidence>
<evidence type="ECO:0000313" key="2">
    <source>
        <dbReference type="Proteomes" id="UP001652409"/>
    </source>
</evidence>
<reference evidence="1 2" key="1">
    <citation type="journal article" date="2021" name="ISME Commun">
        <title>Automated analysis of genomic sequences facilitates high-throughput and comprehensive description of bacteria.</title>
        <authorList>
            <person name="Hitch T.C.A."/>
        </authorList>
    </citation>
    <scope>NUCLEOTIDE SEQUENCE [LARGE SCALE GENOMIC DNA]</scope>
    <source>
        <strain evidence="1 2">Sanger_23</strain>
    </source>
</reference>
<dbReference type="Proteomes" id="UP001652409">
    <property type="component" value="Unassembled WGS sequence"/>
</dbReference>
<dbReference type="EMBL" id="JAOQJL010000015">
    <property type="protein sequence ID" value="MCU6765561.1"/>
    <property type="molecule type" value="Genomic_DNA"/>
</dbReference>
<gene>
    <name evidence="1" type="ORF">OCV61_09060</name>
</gene>
<name>A0ABT2TTJ5_9FIRM</name>
<comment type="caution">
    <text evidence="1">The sequence shown here is derived from an EMBL/GenBank/DDBJ whole genome shotgun (WGS) entry which is preliminary data.</text>
</comment>
<protein>
    <recommendedName>
        <fullName evidence="3">Phage tail protein</fullName>
    </recommendedName>
</protein>
<sequence>MLKVVGQDIISGAMGFIGTDSDRLYRMGAAEKTEDVTVTGNPAVLDNATGKPFRDLHIYGRSTQDGTPTPDAPVPIVNAGDGGSVAVKVTGRNILDMRNSRESVNGEGITYTRSADYSFTRTGTATGTTGNVWIAGGYEQRPAPDLSNVFCILLKGVQYSIKDCLLFAVTPISKHLTAQGDNFVPPVDMYITGVRNEKFILDKTYNDIVYPAVYVEAKALPYEPYREQLLTMPTPNGLSGIPVASGGNYTDQSGQRWVCDEVDLARGVKVQRVKVKELSPDDQWTYQKLANGNNNFQTHIINNEEIAGKALPSICSILPFKNVIWNDNIQNLPKIYVYEKEITASFPPSSEYSSLEVFKQLLTDVKSVIYYVLAAPIETPLTTAEIAAYKSLRTYRGTTIVEARDKAGISATYKCNTKAAEKEVNILHADLMAEMEELDENSEIV</sequence>